<protein>
    <submittedName>
        <fullName evidence="8">Multiple resistance and pH homeostasis protein E</fullName>
    </submittedName>
</protein>
<proteinExistence type="inferred from homology"/>
<dbReference type="OrthoDB" id="9807187at2"/>
<evidence type="ECO:0000256" key="7">
    <source>
        <dbReference type="SAM" id="Phobius"/>
    </source>
</evidence>
<comment type="subcellular location">
    <subcellularLocation>
        <location evidence="1">Cell membrane</location>
        <topology evidence="1">Multi-pass membrane protein</topology>
    </subcellularLocation>
</comment>
<keyword evidence="4 7" id="KW-0812">Transmembrane</keyword>
<gene>
    <name evidence="8" type="primary">mrpE</name>
    <name evidence="8" type="ORF">NCTC13337_00787</name>
</gene>
<feature type="transmembrane region" description="Helical" evidence="7">
    <location>
        <begin position="6"/>
        <end position="32"/>
    </location>
</feature>
<keyword evidence="6 7" id="KW-0472">Membrane</keyword>
<evidence type="ECO:0000256" key="6">
    <source>
        <dbReference type="ARBA" id="ARBA00023136"/>
    </source>
</evidence>
<comment type="similarity">
    <text evidence="2">Belongs to the CPA3 antiporters (TC 2.A.63) subunit E family.</text>
</comment>
<dbReference type="RefSeq" id="WP_072575756.1">
    <property type="nucleotide sequence ID" value="NZ_LWHB01000024.1"/>
</dbReference>
<keyword evidence="3" id="KW-1003">Cell membrane</keyword>
<keyword evidence="5 7" id="KW-1133">Transmembrane helix</keyword>
<dbReference type="InterPro" id="IPR002758">
    <property type="entry name" value="Cation_antiport_E"/>
</dbReference>
<organism evidence="8 9">
    <name type="scientific">Suttonella ornithocola</name>
    <dbReference type="NCBI Taxonomy" id="279832"/>
    <lineage>
        <taxon>Bacteria</taxon>
        <taxon>Pseudomonadati</taxon>
        <taxon>Pseudomonadota</taxon>
        <taxon>Gammaproteobacteria</taxon>
        <taxon>Cardiobacteriales</taxon>
        <taxon>Cardiobacteriaceae</taxon>
        <taxon>Suttonella</taxon>
    </lineage>
</organism>
<keyword evidence="9" id="KW-1185">Reference proteome</keyword>
<dbReference type="AlphaFoldDB" id="A0A380MQD1"/>
<evidence type="ECO:0000256" key="2">
    <source>
        <dbReference type="ARBA" id="ARBA00006228"/>
    </source>
</evidence>
<dbReference type="EMBL" id="UHIC01000001">
    <property type="protein sequence ID" value="SUO94512.1"/>
    <property type="molecule type" value="Genomic_DNA"/>
</dbReference>
<accession>A0A380MQD1</accession>
<evidence type="ECO:0000256" key="5">
    <source>
        <dbReference type="ARBA" id="ARBA00022989"/>
    </source>
</evidence>
<dbReference type="Proteomes" id="UP000254601">
    <property type="component" value="Unassembled WGS sequence"/>
</dbReference>
<evidence type="ECO:0000256" key="4">
    <source>
        <dbReference type="ARBA" id="ARBA00022692"/>
    </source>
</evidence>
<dbReference type="PANTHER" id="PTHR34584">
    <property type="entry name" value="NA(+)/H(+) ANTIPORTER SUBUNIT E1"/>
    <property type="match status" value="1"/>
</dbReference>
<evidence type="ECO:0000256" key="3">
    <source>
        <dbReference type="ARBA" id="ARBA00022475"/>
    </source>
</evidence>
<evidence type="ECO:0000313" key="9">
    <source>
        <dbReference type="Proteomes" id="UP000254601"/>
    </source>
</evidence>
<sequence>MSWHRKISAFFLIILRFIQALLSSGVGVLMILMRYGTRRKLPPTAYVRLKVTPMTDWGMSLLAAMITLTPGTTAIDIDQEHSELLLHVLDARDPMETVRYIRERFVPPLVVFFARREQEAL</sequence>
<dbReference type="Pfam" id="PF01899">
    <property type="entry name" value="MNHE"/>
    <property type="match status" value="1"/>
</dbReference>
<dbReference type="PANTHER" id="PTHR34584:SF1">
    <property type="entry name" value="NA(+)_H(+) ANTIPORTER SUBUNIT E1"/>
    <property type="match status" value="1"/>
</dbReference>
<dbReference type="GO" id="GO:0005886">
    <property type="term" value="C:plasma membrane"/>
    <property type="evidence" value="ECO:0007669"/>
    <property type="project" value="UniProtKB-SubCell"/>
</dbReference>
<evidence type="ECO:0000256" key="1">
    <source>
        <dbReference type="ARBA" id="ARBA00004651"/>
    </source>
</evidence>
<evidence type="ECO:0000313" key="8">
    <source>
        <dbReference type="EMBL" id="SUO94512.1"/>
    </source>
</evidence>
<reference evidence="8 9" key="1">
    <citation type="submission" date="2018-06" db="EMBL/GenBank/DDBJ databases">
        <authorList>
            <consortium name="Pathogen Informatics"/>
            <person name="Doyle S."/>
        </authorList>
    </citation>
    <scope>NUCLEOTIDE SEQUENCE [LARGE SCALE GENOMIC DNA]</scope>
    <source>
        <strain evidence="8 9">NCTC13337</strain>
    </source>
</reference>
<dbReference type="GO" id="GO:0008324">
    <property type="term" value="F:monoatomic cation transmembrane transporter activity"/>
    <property type="evidence" value="ECO:0007669"/>
    <property type="project" value="InterPro"/>
</dbReference>
<name>A0A380MQD1_9GAMM</name>